<dbReference type="Gene3D" id="1.10.1660.10">
    <property type="match status" value="1"/>
</dbReference>
<proteinExistence type="predicted"/>
<evidence type="ECO:0000313" key="1">
    <source>
        <dbReference type="EMBL" id="SEN15902.1"/>
    </source>
</evidence>
<name>A0A1H8E8X5_9BURK</name>
<dbReference type="AlphaFoldDB" id="A0A1H8E8X5"/>
<protein>
    <submittedName>
        <fullName evidence="1">Chaperone modulatory protein CbpM</fullName>
    </submittedName>
</protein>
<dbReference type="Proteomes" id="UP000199531">
    <property type="component" value="Unassembled WGS sequence"/>
</dbReference>
<sequence>MASLHTTVSVPADLTELLSDHSMTLEELARACRMAPDWVSARVQEGVLSITQISGDPRVLADDLGTWRFSCTTAIRARRLADLEQMFDADPQLAAMTVDLMEEVAELRRRLAML</sequence>
<keyword evidence="2" id="KW-1185">Reference proteome</keyword>
<accession>A0A1H8E8X5</accession>
<dbReference type="EMBL" id="FOCW01000001">
    <property type="protein sequence ID" value="SEN15902.1"/>
    <property type="molecule type" value="Genomic_DNA"/>
</dbReference>
<evidence type="ECO:0000313" key="2">
    <source>
        <dbReference type="Proteomes" id="UP000199531"/>
    </source>
</evidence>
<dbReference type="OrthoDB" id="9799091at2"/>
<dbReference type="STRING" id="1121117.SAMN02745977_00604"/>
<reference evidence="1 2" key="1">
    <citation type="submission" date="2016-10" db="EMBL/GenBank/DDBJ databases">
        <authorList>
            <person name="de Groot N.N."/>
        </authorList>
    </citation>
    <scope>NUCLEOTIDE SEQUENCE [LARGE SCALE GENOMIC DNA]</scope>
    <source>
        <strain evidence="1 2">DSM 15123</strain>
    </source>
</reference>
<dbReference type="RefSeq" id="WP_091813656.1">
    <property type="nucleotide sequence ID" value="NZ_FOCW01000001.1"/>
</dbReference>
<organism evidence="1 2">
    <name type="scientific">Brachymonas denitrificans DSM 15123</name>
    <dbReference type="NCBI Taxonomy" id="1121117"/>
    <lineage>
        <taxon>Bacteria</taxon>
        <taxon>Pseudomonadati</taxon>
        <taxon>Pseudomonadota</taxon>
        <taxon>Betaproteobacteria</taxon>
        <taxon>Burkholderiales</taxon>
        <taxon>Comamonadaceae</taxon>
        <taxon>Brachymonas</taxon>
    </lineage>
</organism>
<gene>
    <name evidence="1" type="ORF">SAMN02745977_00604</name>
</gene>